<sequence>MRILNLNVISYGHHHLISNSKSPGSTLNKDELTSIPWSTLIKDELTKIPGSILIKDELTKIQWSILIKDELTKIPGSTLIKDEITKIQGFIRILGKMADGSIPILLRRFDTSQPWGFKMQGGVDTGCPIHVAQVNPKSISGQAGLQNGDLIISIGKMDITGSTHQNARDEMIRSGNDIDLTVRRGGVAVKPQPPPEPEEEDGGAFRDVQPKTYQILEKELPQAAATGARPASIFDRKKQQRSEYTKTDKSGYMKAYGQQ</sequence>
<evidence type="ECO:0000256" key="4">
    <source>
        <dbReference type="SAM" id="MobiDB-lite"/>
    </source>
</evidence>
<dbReference type="GO" id="GO:0030036">
    <property type="term" value="P:actin cytoskeleton organization"/>
    <property type="evidence" value="ECO:0007669"/>
    <property type="project" value="TreeGrafter"/>
</dbReference>
<dbReference type="Gene3D" id="2.30.42.10">
    <property type="match status" value="1"/>
</dbReference>
<dbReference type="SUPFAM" id="SSF50156">
    <property type="entry name" value="PDZ domain-like"/>
    <property type="match status" value="1"/>
</dbReference>
<dbReference type="PROSITE" id="PS50106">
    <property type="entry name" value="PDZ"/>
    <property type="match status" value="1"/>
</dbReference>
<evidence type="ECO:0000256" key="3">
    <source>
        <dbReference type="ARBA" id="ARBA00023038"/>
    </source>
</evidence>
<comment type="caution">
    <text evidence="6">The sequence shown here is derived from an EMBL/GenBank/DDBJ whole genome shotgun (WGS) entry which is preliminary data.</text>
</comment>
<feature type="domain" description="PDZ" evidence="5">
    <location>
        <begin position="103"/>
        <end position="186"/>
    </location>
</feature>
<dbReference type="Proteomes" id="UP000242188">
    <property type="component" value="Unassembled WGS sequence"/>
</dbReference>
<organism evidence="6 7">
    <name type="scientific">Mizuhopecten yessoensis</name>
    <name type="common">Japanese scallop</name>
    <name type="synonym">Patinopecten yessoensis</name>
    <dbReference type="NCBI Taxonomy" id="6573"/>
    <lineage>
        <taxon>Eukaryota</taxon>
        <taxon>Metazoa</taxon>
        <taxon>Spiralia</taxon>
        <taxon>Lophotrochozoa</taxon>
        <taxon>Mollusca</taxon>
        <taxon>Bivalvia</taxon>
        <taxon>Autobranchia</taxon>
        <taxon>Pteriomorphia</taxon>
        <taxon>Pectinida</taxon>
        <taxon>Pectinoidea</taxon>
        <taxon>Pectinidae</taxon>
        <taxon>Mizuhopecten</taxon>
    </lineage>
</organism>
<proteinExistence type="predicted"/>
<evidence type="ECO:0000259" key="5">
    <source>
        <dbReference type="PROSITE" id="PS50106"/>
    </source>
</evidence>
<keyword evidence="2" id="KW-0963">Cytoplasm</keyword>
<name>A0A210R539_MIZYE</name>
<dbReference type="GO" id="GO:0005912">
    <property type="term" value="C:adherens junction"/>
    <property type="evidence" value="ECO:0007669"/>
    <property type="project" value="TreeGrafter"/>
</dbReference>
<feature type="compositionally biased region" description="Basic and acidic residues" evidence="4">
    <location>
        <begin position="234"/>
        <end position="251"/>
    </location>
</feature>
<dbReference type="PANTHER" id="PTHR24214:SF38">
    <property type="entry name" value="PDZ AND LIM DOMAIN PROTEIN ZASP-RELATED"/>
    <property type="match status" value="1"/>
</dbReference>
<gene>
    <name evidence="6" type="ORF">KP79_PYT21555</name>
</gene>
<comment type="subcellular location">
    <subcellularLocation>
        <location evidence="1">Cytoplasm</location>
    </subcellularLocation>
</comment>
<accession>A0A210R539</accession>
<dbReference type="GO" id="GO:0001725">
    <property type="term" value="C:stress fiber"/>
    <property type="evidence" value="ECO:0007669"/>
    <property type="project" value="TreeGrafter"/>
</dbReference>
<reference evidence="6 7" key="1">
    <citation type="journal article" date="2017" name="Nat. Ecol. Evol.">
        <title>Scallop genome provides insights into evolution of bilaterian karyotype and development.</title>
        <authorList>
            <person name="Wang S."/>
            <person name="Zhang J."/>
            <person name="Jiao W."/>
            <person name="Li J."/>
            <person name="Xun X."/>
            <person name="Sun Y."/>
            <person name="Guo X."/>
            <person name="Huan P."/>
            <person name="Dong B."/>
            <person name="Zhang L."/>
            <person name="Hu X."/>
            <person name="Sun X."/>
            <person name="Wang J."/>
            <person name="Zhao C."/>
            <person name="Wang Y."/>
            <person name="Wang D."/>
            <person name="Huang X."/>
            <person name="Wang R."/>
            <person name="Lv J."/>
            <person name="Li Y."/>
            <person name="Zhang Z."/>
            <person name="Liu B."/>
            <person name="Lu W."/>
            <person name="Hui Y."/>
            <person name="Liang J."/>
            <person name="Zhou Z."/>
            <person name="Hou R."/>
            <person name="Li X."/>
            <person name="Liu Y."/>
            <person name="Li H."/>
            <person name="Ning X."/>
            <person name="Lin Y."/>
            <person name="Zhao L."/>
            <person name="Xing Q."/>
            <person name="Dou J."/>
            <person name="Li Y."/>
            <person name="Mao J."/>
            <person name="Guo H."/>
            <person name="Dou H."/>
            <person name="Li T."/>
            <person name="Mu C."/>
            <person name="Jiang W."/>
            <person name="Fu Q."/>
            <person name="Fu X."/>
            <person name="Miao Y."/>
            <person name="Liu J."/>
            <person name="Yu Q."/>
            <person name="Li R."/>
            <person name="Liao H."/>
            <person name="Li X."/>
            <person name="Kong Y."/>
            <person name="Jiang Z."/>
            <person name="Chourrout D."/>
            <person name="Li R."/>
            <person name="Bao Z."/>
        </authorList>
    </citation>
    <scope>NUCLEOTIDE SEQUENCE [LARGE SCALE GENOMIC DNA]</scope>
    <source>
        <strain evidence="6 7">PY_sf001</strain>
    </source>
</reference>
<protein>
    <submittedName>
        <fullName evidence="6">PDZ and LIM domain protein Zasp</fullName>
    </submittedName>
</protein>
<evidence type="ECO:0000313" key="7">
    <source>
        <dbReference type="Proteomes" id="UP000242188"/>
    </source>
</evidence>
<dbReference type="GO" id="GO:0031941">
    <property type="term" value="C:filamentous actin"/>
    <property type="evidence" value="ECO:0007669"/>
    <property type="project" value="TreeGrafter"/>
</dbReference>
<keyword evidence="7" id="KW-1185">Reference proteome</keyword>
<evidence type="ECO:0000256" key="1">
    <source>
        <dbReference type="ARBA" id="ARBA00004496"/>
    </source>
</evidence>
<dbReference type="EMBL" id="NEDP02000262">
    <property type="protein sequence ID" value="OWF56183.1"/>
    <property type="molecule type" value="Genomic_DNA"/>
</dbReference>
<dbReference type="Pfam" id="PF00595">
    <property type="entry name" value="PDZ"/>
    <property type="match status" value="1"/>
</dbReference>
<dbReference type="GO" id="GO:0051371">
    <property type="term" value="F:muscle alpha-actinin binding"/>
    <property type="evidence" value="ECO:0007669"/>
    <property type="project" value="TreeGrafter"/>
</dbReference>
<dbReference type="GO" id="GO:0030018">
    <property type="term" value="C:Z disc"/>
    <property type="evidence" value="ECO:0007669"/>
    <property type="project" value="TreeGrafter"/>
</dbReference>
<keyword evidence="3" id="KW-0862">Zinc</keyword>
<keyword evidence="3" id="KW-0440">LIM domain</keyword>
<dbReference type="AlphaFoldDB" id="A0A210R539"/>
<keyword evidence="3" id="KW-0479">Metal-binding</keyword>
<evidence type="ECO:0000256" key="2">
    <source>
        <dbReference type="ARBA" id="ARBA00022490"/>
    </source>
</evidence>
<dbReference type="CDD" id="cd23068">
    <property type="entry name" value="PDZ_ZASP52-like"/>
    <property type="match status" value="1"/>
</dbReference>
<dbReference type="InterPro" id="IPR001478">
    <property type="entry name" value="PDZ"/>
</dbReference>
<feature type="region of interest" description="Disordered" evidence="4">
    <location>
        <begin position="185"/>
        <end position="259"/>
    </location>
</feature>
<dbReference type="OrthoDB" id="44841at2759"/>
<dbReference type="InterPro" id="IPR050604">
    <property type="entry name" value="PDZ-LIM_domain"/>
</dbReference>
<dbReference type="SMART" id="SM00228">
    <property type="entry name" value="PDZ"/>
    <property type="match status" value="1"/>
</dbReference>
<dbReference type="GO" id="GO:0061061">
    <property type="term" value="P:muscle structure development"/>
    <property type="evidence" value="ECO:0007669"/>
    <property type="project" value="TreeGrafter"/>
</dbReference>
<dbReference type="GO" id="GO:0003779">
    <property type="term" value="F:actin binding"/>
    <property type="evidence" value="ECO:0007669"/>
    <property type="project" value="TreeGrafter"/>
</dbReference>
<dbReference type="PANTHER" id="PTHR24214">
    <property type="entry name" value="PDZ AND LIM DOMAIN PROTEIN ZASP"/>
    <property type="match status" value="1"/>
</dbReference>
<evidence type="ECO:0000313" key="6">
    <source>
        <dbReference type="EMBL" id="OWF56183.1"/>
    </source>
</evidence>
<dbReference type="InterPro" id="IPR036034">
    <property type="entry name" value="PDZ_sf"/>
</dbReference>
<dbReference type="STRING" id="6573.A0A210R539"/>